<gene>
    <name evidence="2" type="ORF">ACFPO9_06565</name>
</gene>
<name>A0ABW0RXC2_9BURK</name>
<reference evidence="3" key="1">
    <citation type="journal article" date="2019" name="Int. J. Syst. Evol. Microbiol.">
        <title>The Global Catalogue of Microorganisms (GCM) 10K type strain sequencing project: providing services to taxonomists for standard genome sequencing and annotation.</title>
        <authorList>
            <consortium name="The Broad Institute Genomics Platform"/>
            <consortium name="The Broad Institute Genome Sequencing Center for Infectious Disease"/>
            <person name="Wu L."/>
            <person name="Ma J."/>
        </authorList>
    </citation>
    <scope>NUCLEOTIDE SEQUENCE [LARGE SCALE GENOMIC DNA]</scope>
    <source>
        <strain evidence="3">CGMCC 4.5798</strain>
    </source>
</reference>
<dbReference type="RefSeq" id="WP_379768646.1">
    <property type="nucleotide sequence ID" value="NZ_JBHSMZ010000004.1"/>
</dbReference>
<keyword evidence="3" id="KW-1185">Reference proteome</keyword>
<organism evidence="2 3">
    <name type="scientific">Massilia aerilata</name>
    <dbReference type="NCBI Taxonomy" id="453817"/>
    <lineage>
        <taxon>Bacteria</taxon>
        <taxon>Pseudomonadati</taxon>
        <taxon>Pseudomonadota</taxon>
        <taxon>Betaproteobacteria</taxon>
        <taxon>Burkholderiales</taxon>
        <taxon>Oxalobacteraceae</taxon>
        <taxon>Telluria group</taxon>
        <taxon>Massilia</taxon>
    </lineage>
</organism>
<evidence type="ECO:0000313" key="3">
    <source>
        <dbReference type="Proteomes" id="UP001596086"/>
    </source>
</evidence>
<dbReference type="EMBL" id="JBHSMZ010000004">
    <property type="protein sequence ID" value="MFC5548175.1"/>
    <property type="molecule type" value="Genomic_DNA"/>
</dbReference>
<protein>
    <submittedName>
        <fullName evidence="2">Uncharacterized protein</fullName>
    </submittedName>
</protein>
<accession>A0ABW0RXC2</accession>
<keyword evidence="1" id="KW-0812">Transmembrane</keyword>
<keyword evidence="1" id="KW-0472">Membrane</keyword>
<proteinExistence type="predicted"/>
<dbReference type="Proteomes" id="UP001596086">
    <property type="component" value="Unassembled WGS sequence"/>
</dbReference>
<feature type="transmembrane region" description="Helical" evidence="1">
    <location>
        <begin position="6"/>
        <end position="24"/>
    </location>
</feature>
<evidence type="ECO:0000313" key="2">
    <source>
        <dbReference type="EMBL" id="MFC5548175.1"/>
    </source>
</evidence>
<comment type="caution">
    <text evidence="2">The sequence shown here is derived from an EMBL/GenBank/DDBJ whole genome shotgun (WGS) entry which is preliminary data.</text>
</comment>
<sequence>MNRIQIGGTILATAATLAAVLFYLKFDAWVAIPSARTPMTRLLKDPASAQFRDERLTRAGVLCGEVNAKNSMGGYIGFRKYISVNEQSVYIEHDGVLGEWKTADIIAQLERKNELLRQYIQWRKEGVDVPEYSDREMDEKANKRLFESRWKELCEGVMA</sequence>
<evidence type="ECO:0000256" key="1">
    <source>
        <dbReference type="SAM" id="Phobius"/>
    </source>
</evidence>
<keyword evidence="1" id="KW-1133">Transmembrane helix</keyword>